<name>A0A0G1YFU3_9BACT</name>
<dbReference type="Proteomes" id="UP000033870">
    <property type="component" value="Unassembled WGS sequence"/>
</dbReference>
<accession>A0A0G1YFU3</accession>
<evidence type="ECO:0000259" key="1">
    <source>
        <dbReference type="Pfam" id="PF00483"/>
    </source>
</evidence>
<dbReference type="Gene3D" id="3.90.550.10">
    <property type="entry name" value="Spore Coat Polysaccharide Biosynthesis Protein SpsA, Chain A"/>
    <property type="match status" value="1"/>
</dbReference>
<dbReference type="Pfam" id="PF00483">
    <property type="entry name" value="NTP_transferase"/>
    <property type="match status" value="1"/>
</dbReference>
<evidence type="ECO:0000313" key="2">
    <source>
        <dbReference type="EMBL" id="KKW42308.1"/>
    </source>
</evidence>
<dbReference type="STRING" id="1619044.UY92_C0008G0004"/>
<dbReference type="InterPro" id="IPR050486">
    <property type="entry name" value="Mannose-1P_guanyltransferase"/>
</dbReference>
<dbReference type="SUPFAM" id="SSF53448">
    <property type="entry name" value="Nucleotide-diphospho-sugar transferases"/>
    <property type="match status" value="1"/>
</dbReference>
<dbReference type="AlphaFoldDB" id="A0A0G1YFU3"/>
<proteinExistence type="predicted"/>
<evidence type="ECO:0000313" key="3">
    <source>
        <dbReference type="Proteomes" id="UP000033870"/>
    </source>
</evidence>
<organism evidence="2 3">
    <name type="scientific">Candidatus Magasanikbacteria bacterium GW2011_GWA2_56_11</name>
    <dbReference type="NCBI Taxonomy" id="1619044"/>
    <lineage>
        <taxon>Bacteria</taxon>
        <taxon>Candidatus Magasanikiibacteriota</taxon>
    </lineage>
</organism>
<gene>
    <name evidence="2" type="ORF">UY92_C0008G0004</name>
</gene>
<comment type="caution">
    <text evidence="2">The sequence shown here is derived from an EMBL/GenBank/DDBJ whole genome shotgun (WGS) entry which is preliminary data.</text>
</comment>
<dbReference type="EMBL" id="LCRX01000008">
    <property type="protein sequence ID" value="KKW42308.1"/>
    <property type="molecule type" value="Genomic_DNA"/>
</dbReference>
<dbReference type="InterPro" id="IPR005835">
    <property type="entry name" value="NTP_transferase_dom"/>
</dbReference>
<dbReference type="InterPro" id="IPR029044">
    <property type="entry name" value="Nucleotide-diphossugar_trans"/>
</dbReference>
<protein>
    <submittedName>
        <fullName evidence="2">GDP-mannose pyrophosphorylase</fullName>
    </submittedName>
</protein>
<sequence>MNAIILCGGLSTRLGDITKTIPKVLLEIKGKTVLQWQLEKLKSVGINEVVLAAGHLAEVLHQNIGLHKDGVDLIYAIEQERLGTGGAIKHAWEYVSKPAEPTIILNGDIFTTIDLADMVKYLPPESDGIILGAKVEDAATYGTLEYDKNYHLKQFKEKEGLHQPGYINGGVYLFTATAKKYFSAEKSFSIEYDVFPKMKDLYVYESDKPWVDIGLPERLAWARENWKE</sequence>
<dbReference type="PANTHER" id="PTHR22572">
    <property type="entry name" value="SUGAR-1-PHOSPHATE GUANYL TRANSFERASE"/>
    <property type="match status" value="1"/>
</dbReference>
<reference evidence="2 3" key="1">
    <citation type="journal article" date="2015" name="Nature">
        <title>rRNA introns, odd ribosomes, and small enigmatic genomes across a large radiation of phyla.</title>
        <authorList>
            <person name="Brown C.T."/>
            <person name="Hug L.A."/>
            <person name="Thomas B.C."/>
            <person name="Sharon I."/>
            <person name="Castelle C.J."/>
            <person name="Singh A."/>
            <person name="Wilkins M.J."/>
            <person name="Williams K.H."/>
            <person name="Banfield J.F."/>
        </authorList>
    </citation>
    <scope>NUCLEOTIDE SEQUENCE [LARGE SCALE GENOMIC DNA]</scope>
</reference>
<feature type="domain" description="Nucleotidyl transferase" evidence="1">
    <location>
        <begin position="3"/>
        <end position="222"/>
    </location>
</feature>